<organism evidence="1 2">
    <name type="scientific">Reticulomyxa filosa</name>
    <dbReference type="NCBI Taxonomy" id="46433"/>
    <lineage>
        <taxon>Eukaryota</taxon>
        <taxon>Sar</taxon>
        <taxon>Rhizaria</taxon>
        <taxon>Retaria</taxon>
        <taxon>Foraminifera</taxon>
        <taxon>Monothalamids</taxon>
        <taxon>Reticulomyxidae</taxon>
        <taxon>Reticulomyxa</taxon>
    </lineage>
</organism>
<evidence type="ECO:0000313" key="2">
    <source>
        <dbReference type="Proteomes" id="UP000023152"/>
    </source>
</evidence>
<proteinExistence type="predicted"/>
<accession>X6PFU1</accession>
<reference evidence="1 2" key="1">
    <citation type="journal article" date="2013" name="Curr. Biol.">
        <title>The Genome of the Foraminiferan Reticulomyxa filosa.</title>
        <authorList>
            <person name="Glockner G."/>
            <person name="Hulsmann N."/>
            <person name="Schleicher M."/>
            <person name="Noegel A.A."/>
            <person name="Eichinger L."/>
            <person name="Gallinger C."/>
            <person name="Pawlowski J."/>
            <person name="Sierra R."/>
            <person name="Euteneuer U."/>
            <person name="Pillet L."/>
            <person name="Moustafa A."/>
            <person name="Platzer M."/>
            <person name="Groth M."/>
            <person name="Szafranski K."/>
            <person name="Schliwa M."/>
        </authorList>
    </citation>
    <scope>NUCLEOTIDE SEQUENCE [LARGE SCALE GENOMIC DNA]</scope>
</reference>
<name>X6PFU1_RETFI</name>
<dbReference type="AlphaFoldDB" id="X6PFU1"/>
<keyword evidence="2" id="KW-1185">Reference proteome</keyword>
<comment type="caution">
    <text evidence="1">The sequence shown here is derived from an EMBL/GenBank/DDBJ whole genome shotgun (WGS) entry which is preliminary data.</text>
</comment>
<protein>
    <submittedName>
        <fullName evidence="1">Uncharacterized protein</fullName>
    </submittedName>
</protein>
<evidence type="ECO:0000313" key="1">
    <source>
        <dbReference type="EMBL" id="ETO36874.1"/>
    </source>
</evidence>
<gene>
    <name evidence="1" type="ORF">RFI_00188</name>
</gene>
<sequence>MRGLIGGINNGLLFITHCPENIEVIDLKTMKSLTGIKNNIIPREKHKFGISFHCLVPLTMNNEKEKRTINRKKFFYQKKVVRRYIIEIFSKFYQIDTTLNGAVKKDLLYNFLSKYID</sequence>
<dbReference type="EMBL" id="ASPP01000199">
    <property type="protein sequence ID" value="ETO36874.1"/>
    <property type="molecule type" value="Genomic_DNA"/>
</dbReference>
<dbReference type="Proteomes" id="UP000023152">
    <property type="component" value="Unassembled WGS sequence"/>
</dbReference>